<dbReference type="STRING" id="59925.EU91_0416"/>
<comment type="caution">
    <text evidence="1">The sequence shown here is derived from an EMBL/GenBank/DDBJ whole genome shotgun (WGS) entry which is preliminary data.</text>
</comment>
<dbReference type="GO" id="GO:0005524">
    <property type="term" value="F:ATP binding"/>
    <property type="evidence" value="ECO:0007669"/>
    <property type="project" value="InterPro"/>
</dbReference>
<dbReference type="Proteomes" id="UP000030598">
    <property type="component" value="Unassembled WGS sequence"/>
</dbReference>
<dbReference type="AlphaFoldDB" id="A0A0A1ZJU9"/>
<dbReference type="Pfam" id="PF02572">
    <property type="entry name" value="CobA_CobO_BtuR"/>
    <property type="match status" value="1"/>
</dbReference>
<gene>
    <name evidence="1" type="ORF">EU91_0416</name>
</gene>
<evidence type="ECO:0000313" key="1">
    <source>
        <dbReference type="EMBL" id="KGF88483.1"/>
    </source>
</evidence>
<dbReference type="InterPro" id="IPR003724">
    <property type="entry name" value="CblAdoTrfase_CobA"/>
</dbReference>
<name>A0A0A1ZJU9_PROMR</name>
<dbReference type="PIRSF" id="PIRSF015617">
    <property type="entry name" value="Adensltrnsf_CobA"/>
    <property type="match status" value="1"/>
</dbReference>
<dbReference type="RefSeq" id="WP_032524010.1">
    <property type="nucleotide sequence ID" value="NZ_CP138934.1"/>
</dbReference>
<sequence length="193" mass="21914">MVISSSNNYSKSNLEVVKIRTADEKNSQRFTQNGQIQIYQSSYRGSYTSIIRDSLRNAALGRKVLLVQFMKGGVQQGIANAVKLCGNLTWIRSSHSFDQYNQEEIENNKNLKQSIHESIFKLWNFCKKELLSGENDQIILDEISLAIEMKIIDKHDLISTLENRFISGDVILTGTGIPKDLLLMANQITELRS</sequence>
<dbReference type="OrthoDB" id="422172at2"/>
<dbReference type="InterPro" id="IPR027417">
    <property type="entry name" value="P-loop_NTPase"/>
</dbReference>
<dbReference type="PANTHER" id="PTHR46638">
    <property type="entry name" value="CORRINOID ADENOSYLTRANSFERASE"/>
    <property type="match status" value="1"/>
</dbReference>
<dbReference type="eggNOG" id="COG2109">
    <property type="taxonomic scope" value="Bacteria"/>
</dbReference>
<dbReference type="SUPFAM" id="SSF52540">
    <property type="entry name" value="P-loop containing nucleoside triphosphate hydrolases"/>
    <property type="match status" value="1"/>
</dbReference>
<protein>
    <submittedName>
        <fullName evidence="1">Cob(I)alamin adenosyltransferase</fullName>
    </submittedName>
</protein>
<reference evidence="2" key="1">
    <citation type="journal article" date="2014" name="Sci. Data">
        <title>Genomes of diverse isolates of the marine cyanobacterium Prochlorococcus.</title>
        <authorList>
            <person name="Biller S."/>
            <person name="Berube P."/>
            <person name="Thompson J."/>
            <person name="Kelly L."/>
            <person name="Roggensack S."/>
            <person name="Awad L."/>
            <person name="Roache-Johnson K."/>
            <person name="Ding H."/>
            <person name="Giovannoni S.J."/>
            <person name="Moore L.R."/>
            <person name="Chisholm S.W."/>
        </authorList>
    </citation>
    <scope>NUCLEOTIDE SEQUENCE [LARGE SCALE GENOMIC DNA]</scope>
    <source>
        <strain evidence="2">GP2</strain>
    </source>
</reference>
<keyword evidence="1" id="KW-0808">Transferase</keyword>
<proteinExistence type="predicted"/>
<dbReference type="PANTHER" id="PTHR46638:SF1">
    <property type="entry name" value="CORRINOID ADENOSYLTRANSFERASE"/>
    <property type="match status" value="1"/>
</dbReference>
<evidence type="ECO:0000313" key="2">
    <source>
        <dbReference type="Proteomes" id="UP000030598"/>
    </source>
</evidence>
<dbReference type="Gene3D" id="3.40.50.300">
    <property type="entry name" value="P-loop containing nucleotide triphosphate hydrolases"/>
    <property type="match status" value="1"/>
</dbReference>
<organism evidence="1 2">
    <name type="scientific">Prochlorococcus marinus str. GP2</name>
    <dbReference type="NCBI Taxonomy" id="59925"/>
    <lineage>
        <taxon>Bacteria</taxon>
        <taxon>Bacillati</taxon>
        <taxon>Cyanobacteriota</taxon>
        <taxon>Cyanophyceae</taxon>
        <taxon>Synechococcales</taxon>
        <taxon>Prochlorococcaceae</taxon>
        <taxon>Prochlorococcus</taxon>
    </lineage>
</organism>
<accession>A0A0A1ZJU9</accession>
<dbReference type="GO" id="GO:0008817">
    <property type="term" value="F:corrinoid adenosyltransferase activity"/>
    <property type="evidence" value="ECO:0007669"/>
    <property type="project" value="InterPro"/>
</dbReference>
<dbReference type="EMBL" id="JNAH01000003">
    <property type="protein sequence ID" value="KGF88483.1"/>
    <property type="molecule type" value="Genomic_DNA"/>
</dbReference>
<dbReference type="GO" id="GO:0009236">
    <property type="term" value="P:cobalamin biosynthetic process"/>
    <property type="evidence" value="ECO:0007669"/>
    <property type="project" value="InterPro"/>
</dbReference>